<dbReference type="EMBL" id="BGPR01007077">
    <property type="protein sequence ID" value="GBN24109.1"/>
    <property type="molecule type" value="Genomic_DNA"/>
</dbReference>
<protein>
    <submittedName>
        <fullName evidence="1">Uncharacterized protein</fullName>
    </submittedName>
</protein>
<reference evidence="1 2" key="1">
    <citation type="journal article" date="2019" name="Sci. Rep.">
        <title>Orb-weaving spider Araneus ventricosus genome elucidates the spidroin gene catalogue.</title>
        <authorList>
            <person name="Kono N."/>
            <person name="Nakamura H."/>
            <person name="Ohtoshi R."/>
            <person name="Moran D.A.P."/>
            <person name="Shinohara A."/>
            <person name="Yoshida Y."/>
            <person name="Fujiwara M."/>
            <person name="Mori M."/>
            <person name="Tomita M."/>
            <person name="Arakawa K."/>
        </authorList>
    </citation>
    <scope>NUCLEOTIDE SEQUENCE [LARGE SCALE GENOMIC DNA]</scope>
</reference>
<comment type="caution">
    <text evidence="1">The sequence shown here is derived from an EMBL/GenBank/DDBJ whole genome shotgun (WGS) entry which is preliminary data.</text>
</comment>
<evidence type="ECO:0000313" key="2">
    <source>
        <dbReference type="Proteomes" id="UP000499080"/>
    </source>
</evidence>
<dbReference type="AlphaFoldDB" id="A0A4Y2MBW1"/>
<proteinExistence type="predicted"/>
<sequence>MLTMVPAFISLRCRERISWLDAPSPSILMTVFRRTDRICRLQSSLVTLPYRATIAASTLRQSATFRAYDAAADRAFCVVMLPYWVFAFISDDFTAILI</sequence>
<evidence type="ECO:0000313" key="1">
    <source>
        <dbReference type="EMBL" id="GBN24109.1"/>
    </source>
</evidence>
<keyword evidence="2" id="KW-1185">Reference proteome</keyword>
<organism evidence="1 2">
    <name type="scientific">Araneus ventricosus</name>
    <name type="common">Orbweaver spider</name>
    <name type="synonym">Epeira ventricosa</name>
    <dbReference type="NCBI Taxonomy" id="182803"/>
    <lineage>
        <taxon>Eukaryota</taxon>
        <taxon>Metazoa</taxon>
        <taxon>Ecdysozoa</taxon>
        <taxon>Arthropoda</taxon>
        <taxon>Chelicerata</taxon>
        <taxon>Arachnida</taxon>
        <taxon>Araneae</taxon>
        <taxon>Araneomorphae</taxon>
        <taxon>Entelegynae</taxon>
        <taxon>Araneoidea</taxon>
        <taxon>Araneidae</taxon>
        <taxon>Araneus</taxon>
    </lineage>
</organism>
<gene>
    <name evidence="1" type="ORF">AVEN_4063_1</name>
</gene>
<name>A0A4Y2MBW1_ARAVE</name>
<accession>A0A4Y2MBW1</accession>
<dbReference type="Proteomes" id="UP000499080">
    <property type="component" value="Unassembled WGS sequence"/>
</dbReference>